<dbReference type="Pfam" id="PF07504">
    <property type="entry name" value="FTP"/>
    <property type="match status" value="1"/>
</dbReference>
<keyword evidence="8" id="KW-0378">Hydrolase</keyword>
<dbReference type="PANTHER" id="PTHR33478:SF1">
    <property type="entry name" value="EXTRACELLULAR METALLOPROTEINASE MEP"/>
    <property type="match status" value="1"/>
</dbReference>
<accession>A0ABV7YGF7</accession>
<organism evidence="14 15">
    <name type="scientific">Tenggerimyces flavus</name>
    <dbReference type="NCBI Taxonomy" id="1708749"/>
    <lineage>
        <taxon>Bacteria</taxon>
        <taxon>Bacillati</taxon>
        <taxon>Actinomycetota</taxon>
        <taxon>Actinomycetes</taxon>
        <taxon>Propionibacteriales</taxon>
        <taxon>Nocardioidaceae</taxon>
        <taxon>Tenggerimyces</taxon>
    </lineage>
</organism>
<keyword evidence="10" id="KW-0482">Metalloprotease</keyword>
<proteinExistence type="inferred from homology"/>
<dbReference type="Pfam" id="PF13620">
    <property type="entry name" value="CarboxypepD_reg"/>
    <property type="match status" value="1"/>
</dbReference>
<feature type="signal peptide" evidence="12">
    <location>
        <begin position="1"/>
        <end position="40"/>
    </location>
</feature>
<evidence type="ECO:0000256" key="7">
    <source>
        <dbReference type="ARBA" id="ARBA00022729"/>
    </source>
</evidence>
<dbReference type="SUPFAM" id="SSF49452">
    <property type="entry name" value="Starch-binding domain-like"/>
    <property type="match status" value="1"/>
</dbReference>
<evidence type="ECO:0000256" key="12">
    <source>
        <dbReference type="SAM" id="SignalP"/>
    </source>
</evidence>
<evidence type="ECO:0000256" key="5">
    <source>
        <dbReference type="ARBA" id="ARBA00022670"/>
    </source>
</evidence>
<comment type="similarity">
    <text evidence="3">Belongs to the peptidase M36 family.</text>
</comment>
<dbReference type="PROSITE" id="PS50022">
    <property type="entry name" value="FA58C_3"/>
    <property type="match status" value="1"/>
</dbReference>
<dbReference type="EMBL" id="JBHRZH010000023">
    <property type="protein sequence ID" value="MFC3764281.1"/>
    <property type="molecule type" value="Genomic_DNA"/>
</dbReference>
<comment type="caution">
    <text evidence="14">The sequence shown here is derived from an EMBL/GenBank/DDBJ whole genome shotgun (WGS) entry which is preliminary data.</text>
</comment>
<feature type="chain" id="PRO_5045297855" evidence="12">
    <location>
        <begin position="41"/>
        <end position="970"/>
    </location>
</feature>
<keyword evidence="4" id="KW-0964">Secreted</keyword>
<dbReference type="Gene3D" id="3.10.450.490">
    <property type="match status" value="1"/>
</dbReference>
<feature type="domain" description="F5/8 type C" evidence="13">
    <location>
        <begin position="797"/>
        <end position="904"/>
    </location>
</feature>
<keyword evidence="6" id="KW-0479">Metal-binding</keyword>
<evidence type="ECO:0000256" key="10">
    <source>
        <dbReference type="ARBA" id="ARBA00023049"/>
    </source>
</evidence>
<dbReference type="Gene3D" id="2.60.120.260">
    <property type="entry name" value="Galactose-binding domain-like"/>
    <property type="match status" value="1"/>
</dbReference>
<keyword evidence="9" id="KW-0862">Zinc</keyword>
<evidence type="ECO:0000256" key="2">
    <source>
        <dbReference type="ARBA" id="ARBA00004613"/>
    </source>
</evidence>
<evidence type="ECO:0000259" key="13">
    <source>
        <dbReference type="PROSITE" id="PS50022"/>
    </source>
</evidence>
<dbReference type="InterPro" id="IPR013784">
    <property type="entry name" value="Carb-bd-like_fold"/>
</dbReference>
<evidence type="ECO:0000256" key="8">
    <source>
        <dbReference type="ARBA" id="ARBA00022801"/>
    </source>
</evidence>
<keyword evidence="7 12" id="KW-0732">Signal</keyword>
<dbReference type="Gene3D" id="1.10.390.10">
    <property type="entry name" value="Neutral Protease Domain 2"/>
    <property type="match status" value="1"/>
</dbReference>
<keyword evidence="15" id="KW-1185">Reference proteome</keyword>
<dbReference type="InterPro" id="IPR000421">
    <property type="entry name" value="FA58C"/>
</dbReference>
<dbReference type="InterPro" id="IPR001842">
    <property type="entry name" value="Peptidase_M36"/>
</dbReference>
<comment type="cofactor">
    <cofactor evidence="1">
        <name>Zn(2+)</name>
        <dbReference type="ChEBI" id="CHEBI:29105"/>
    </cofactor>
</comment>
<dbReference type="InterPro" id="IPR011096">
    <property type="entry name" value="FTP_domain"/>
</dbReference>
<dbReference type="PANTHER" id="PTHR33478">
    <property type="entry name" value="EXTRACELLULAR METALLOPROTEINASE MEP"/>
    <property type="match status" value="1"/>
</dbReference>
<dbReference type="RefSeq" id="WP_205115141.1">
    <property type="nucleotide sequence ID" value="NZ_JAFBCM010000001.1"/>
</dbReference>
<dbReference type="InterPro" id="IPR008979">
    <property type="entry name" value="Galactose-bd-like_sf"/>
</dbReference>
<gene>
    <name evidence="14" type="ORF">ACFOUW_25825</name>
</gene>
<keyword evidence="5" id="KW-0645">Protease</keyword>
<dbReference type="SUPFAM" id="SSF55486">
    <property type="entry name" value="Metalloproteases ('zincins'), catalytic domain"/>
    <property type="match status" value="1"/>
</dbReference>
<evidence type="ECO:0000313" key="15">
    <source>
        <dbReference type="Proteomes" id="UP001595699"/>
    </source>
</evidence>
<evidence type="ECO:0000256" key="4">
    <source>
        <dbReference type="ARBA" id="ARBA00022525"/>
    </source>
</evidence>
<dbReference type="SUPFAM" id="SSF49785">
    <property type="entry name" value="Galactose-binding domain-like"/>
    <property type="match status" value="1"/>
</dbReference>
<name>A0ABV7YGF7_9ACTN</name>
<evidence type="ECO:0000256" key="3">
    <source>
        <dbReference type="ARBA" id="ARBA00006006"/>
    </source>
</evidence>
<evidence type="ECO:0000256" key="9">
    <source>
        <dbReference type="ARBA" id="ARBA00022833"/>
    </source>
</evidence>
<dbReference type="Gene3D" id="2.60.40.1120">
    <property type="entry name" value="Carboxypeptidase-like, regulatory domain"/>
    <property type="match status" value="1"/>
</dbReference>
<dbReference type="Proteomes" id="UP001595699">
    <property type="component" value="Unassembled WGS sequence"/>
</dbReference>
<sequence>MHFGKSGRSKRHIRGKPVLLGGVAAAVAIAVSLAPTGAVAAGGDSAKAGKSAATEAKVAGETLGNYDARTEPSVKPALQRAAALKAAQPSVKSYRKGLGVEGIVAIDGLTGTPKQVARTDGFLTGASKAGAESIARSYVKKNAAAFGLSAADVDRLTLRKTYTDVEGTRHLSFIQTVNGVTVFGQGLKAHVAKDGRLVSIDGSPVAGLPTSAAAPKLTPTQARGAAVEDAFAKPKAAKATTAKNASKTTEFAGGDQAKLVQFKAPSGLRTAWQTITSPSNDQMFMHVIDAATGRVLYRRDLIQHDSAKVVENYPGAPRGGKFKNVDLPAKWLPKNSPRLAGNPAHVWSDLNDDNLAQPNEEITKAAPRSFTFPFTRFPLADPDCTAFVCTWDSTVPNSWETNRKSSGTQLFYYISKFHDHLAKKPISFTREAGNFEAVDGDAVEGNDLDGANTAAGLPDGNHINNANFGTPPDGTSPRMQMYLFRNPAVPGDPWVAAMGSYAADIVYHEYGHGLSNRLVVDADGISTLGSAQAGAMGEAWSDWYAMDFLNNEGYERDTKAEGELRVGQWVGAGRNQIREQPVDCKVGSTSPNCAGTAGGGPGGFTYGDYGKISGGPEVHSDGEIWVQTLWDLREEIGTKKAESLVTRAMELSPGNPSFLDMRNSILQADQVVNRGKAHKAIWKVFAQRGMGYFAGSVDGDDQAPVESFALPPKANTPTGTLSGTVTDSDAGTPVAGAVVAFGGHNSGFGGDYAAVTAADGTYTISGIFAGTYPKVFSRGPGYEVVVATKSISNGANTANWQLRRDWAALAGGATVVDTNDDSGAPFGCGAAAMFDMSQTNGWSAVAEHVGPGPLDIEPRWVILELPTAIDVSEVTINPSNTCGDAGSASTSKFTFETSVDGTTWVATSGDFGVDDRKATPVALSSGTADVKFLRYTMLSTQVEDLGGTCPGAFSGCDWVDSTEIAVYGAP</sequence>
<dbReference type="Pfam" id="PF02128">
    <property type="entry name" value="Peptidase_M36"/>
    <property type="match status" value="1"/>
</dbReference>
<comment type="subcellular location">
    <subcellularLocation>
        <location evidence="2">Secreted</location>
    </subcellularLocation>
</comment>
<protein>
    <submittedName>
        <fullName evidence="14">M36 family metallopeptidase</fullName>
    </submittedName>
</protein>
<dbReference type="InterPro" id="IPR050371">
    <property type="entry name" value="Fungal_virulence_M36"/>
</dbReference>
<dbReference type="InterPro" id="IPR027268">
    <property type="entry name" value="Peptidase_M4/M1_CTD_sf"/>
</dbReference>
<evidence type="ECO:0000256" key="6">
    <source>
        <dbReference type="ARBA" id="ARBA00022723"/>
    </source>
</evidence>
<keyword evidence="11" id="KW-0865">Zymogen</keyword>
<evidence type="ECO:0000313" key="14">
    <source>
        <dbReference type="EMBL" id="MFC3764281.1"/>
    </source>
</evidence>
<dbReference type="Gene3D" id="3.10.170.10">
    <property type="match status" value="1"/>
</dbReference>
<evidence type="ECO:0000256" key="1">
    <source>
        <dbReference type="ARBA" id="ARBA00001947"/>
    </source>
</evidence>
<evidence type="ECO:0000256" key="11">
    <source>
        <dbReference type="ARBA" id="ARBA00023145"/>
    </source>
</evidence>
<reference evidence="15" key="1">
    <citation type="journal article" date="2019" name="Int. J. Syst. Evol. Microbiol.">
        <title>The Global Catalogue of Microorganisms (GCM) 10K type strain sequencing project: providing services to taxonomists for standard genome sequencing and annotation.</title>
        <authorList>
            <consortium name="The Broad Institute Genomics Platform"/>
            <consortium name="The Broad Institute Genome Sequencing Center for Infectious Disease"/>
            <person name="Wu L."/>
            <person name="Ma J."/>
        </authorList>
    </citation>
    <scope>NUCLEOTIDE SEQUENCE [LARGE SCALE GENOMIC DNA]</scope>
    <source>
        <strain evidence="15">CGMCC 4.7241</strain>
    </source>
</reference>